<reference evidence="1" key="1">
    <citation type="submission" date="2023-06" db="EMBL/GenBank/DDBJ databases">
        <title>Genome-scale phylogeny and comparative genomics of the fungal order Sordariales.</title>
        <authorList>
            <consortium name="Lawrence Berkeley National Laboratory"/>
            <person name="Hensen N."/>
            <person name="Bonometti L."/>
            <person name="Westerberg I."/>
            <person name="Brannstrom I.O."/>
            <person name="Guillou S."/>
            <person name="Cros-Aarteil S."/>
            <person name="Calhoun S."/>
            <person name="Haridas S."/>
            <person name="Kuo A."/>
            <person name="Mondo S."/>
            <person name="Pangilinan J."/>
            <person name="Riley R."/>
            <person name="Labutti K."/>
            <person name="Andreopoulos B."/>
            <person name="Lipzen A."/>
            <person name="Chen C."/>
            <person name="Yanf M."/>
            <person name="Daum C."/>
            <person name="Ng V."/>
            <person name="Clum A."/>
            <person name="Steindorff A."/>
            <person name="Ohm R."/>
            <person name="Martin F."/>
            <person name="Silar P."/>
            <person name="Natvig D."/>
            <person name="Lalanne C."/>
            <person name="Gautier V."/>
            <person name="Ament-Velasquez S.L."/>
            <person name="Kruys A."/>
            <person name="Hutchinson M.I."/>
            <person name="Powell A.J."/>
            <person name="Barry K."/>
            <person name="Miller A.N."/>
            <person name="Grigoriev I.V."/>
            <person name="Debuchy R."/>
            <person name="Gladieux P."/>
            <person name="Thoren M.H."/>
            <person name="Johannesson H."/>
        </authorList>
    </citation>
    <scope>NUCLEOTIDE SEQUENCE</scope>
    <source>
        <strain evidence="1">SMH4607-1</strain>
    </source>
</reference>
<proteinExistence type="predicted"/>
<gene>
    <name evidence="1" type="ORF">B0H67DRAFT_300573</name>
</gene>
<dbReference type="Proteomes" id="UP001172102">
    <property type="component" value="Unassembled WGS sequence"/>
</dbReference>
<protein>
    <submittedName>
        <fullName evidence="1">Uncharacterized protein</fullName>
    </submittedName>
</protein>
<keyword evidence="2" id="KW-1185">Reference proteome</keyword>
<dbReference type="EMBL" id="JAUKUA010000005">
    <property type="protein sequence ID" value="KAK0711765.1"/>
    <property type="molecule type" value="Genomic_DNA"/>
</dbReference>
<evidence type="ECO:0000313" key="1">
    <source>
        <dbReference type="EMBL" id="KAK0711765.1"/>
    </source>
</evidence>
<organism evidence="1 2">
    <name type="scientific">Lasiosphaeris hirsuta</name>
    <dbReference type="NCBI Taxonomy" id="260670"/>
    <lineage>
        <taxon>Eukaryota</taxon>
        <taxon>Fungi</taxon>
        <taxon>Dikarya</taxon>
        <taxon>Ascomycota</taxon>
        <taxon>Pezizomycotina</taxon>
        <taxon>Sordariomycetes</taxon>
        <taxon>Sordariomycetidae</taxon>
        <taxon>Sordariales</taxon>
        <taxon>Lasiosphaeriaceae</taxon>
        <taxon>Lasiosphaeris</taxon>
    </lineage>
</organism>
<name>A0AA40A9I5_9PEZI</name>
<evidence type="ECO:0000313" key="2">
    <source>
        <dbReference type="Proteomes" id="UP001172102"/>
    </source>
</evidence>
<accession>A0AA40A9I5</accession>
<comment type="caution">
    <text evidence="1">The sequence shown here is derived from an EMBL/GenBank/DDBJ whole genome shotgun (WGS) entry which is preliminary data.</text>
</comment>
<sequence>MPPHHTTPAKAHLIGAAHFLESYHIPFFKADLFREFGFSKTRGWQVLHDGLDRRRPLVETRGRKPIISAEDLDKMEVIIW</sequence>
<dbReference type="AlphaFoldDB" id="A0AA40A9I5"/>